<evidence type="ECO:0000256" key="6">
    <source>
        <dbReference type="ARBA" id="ARBA00023316"/>
    </source>
</evidence>
<dbReference type="HOGENOM" id="CLU_042399_6_0_5"/>
<keyword evidence="4 7" id="KW-0133">Cell shape</keyword>
<comment type="similarity">
    <text evidence="2">Belongs to the YkuD family.</text>
</comment>
<evidence type="ECO:0000259" key="9">
    <source>
        <dbReference type="PROSITE" id="PS52029"/>
    </source>
</evidence>
<keyword evidence="11" id="KW-1185">Reference proteome</keyword>
<dbReference type="OrthoDB" id="9787225at2"/>
<dbReference type="GO" id="GO:0018104">
    <property type="term" value="P:peptidoglycan-protein cross-linking"/>
    <property type="evidence" value="ECO:0007669"/>
    <property type="project" value="TreeGrafter"/>
</dbReference>
<keyword evidence="6 7" id="KW-0961">Cell wall biogenesis/degradation</keyword>
<dbReference type="GO" id="GO:0016740">
    <property type="term" value="F:transferase activity"/>
    <property type="evidence" value="ECO:0007669"/>
    <property type="project" value="UniProtKB-KW"/>
</dbReference>
<evidence type="ECO:0000313" key="10">
    <source>
        <dbReference type="EMBL" id="ACL55069.1"/>
    </source>
</evidence>
<dbReference type="InterPro" id="IPR050979">
    <property type="entry name" value="LD-transpeptidase"/>
</dbReference>
<dbReference type="GO" id="GO:0071972">
    <property type="term" value="F:peptidoglycan L,D-transpeptidase activity"/>
    <property type="evidence" value="ECO:0007669"/>
    <property type="project" value="TreeGrafter"/>
</dbReference>
<dbReference type="SUPFAM" id="SSF141523">
    <property type="entry name" value="L,D-transpeptidase catalytic domain-like"/>
    <property type="match status" value="1"/>
</dbReference>
<dbReference type="UniPathway" id="UPA00219"/>
<dbReference type="Gene3D" id="1.10.101.10">
    <property type="entry name" value="PGBD-like superfamily/PGBD"/>
    <property type="match status" value="1"/>
</dbReference>
<dbReference type="EMBL" id="CP001349">
    <property type="protein sequence ID" value="ACL55069.1"/>
    <property type="molecule type" value="Genomic_DNA"/>
</dbReference>
<dbReference type="GO" id="GO:0071555">
    <property type="term" value="P:cell wall organization"/>
    <property type="evidence" value="ECO:0007669"/>
    <property type="project" value="UniProtKB-UniRule"/>
</dbReference>
<evidence type="ECO:0000256" key="5">
    <source>
        <dbReference type="ARBA" id="ARBA00022984"/>
    </source>
</evidence>
<evidence type="ECO:0000256" key="2">
    <source>
        <dbReference type="ARBA" id="ARBA00005992"/>
    </source>
</evidence>
<evidence type="ECO:0000256" key="8">
    <source>
        <dbReference type="SAM" id="SignalP"/>
    </source>
</evidence>
<dbReference type="Proteomes" id="UP000008207">
    <property type="component" value="Chromosome"/>
</dbReference>
<dbReference type="InterPro" id="IPR002477">
    <property type="entry name" value="Peptidoglycan-bd-like"/>
</dbReference>
<feature type="domain" description="L,D-TPase catalytic" evidence="9">
    <location>
        <begin position="205"/>
        <end position="338"/>
    </location>
</feature>
<dbReference type="PROSITE" id="PS52029">
    <property type="entry name" value="LD_TPASE"/>
    <property type="match status" value="1"/>
</dbReference>
<dbReference type="InterPro" id="IPR036365">
    <property type="entry name" value="PGBD-like_sf"/>
</dbReference>
<name>B8IT07_METNO</name>
<keyword evidence="3" id="KW-0808">Transferase</keyword>
<dbReference type="SUPFAM" id="SSF47090">
    <property type="entry name" value="PGBD-like"/>
    <property type="match status" value="1"/>
</dbReference>
<evidence type="ECO:0000256" key="4">
    <source>
        <dbReference type="ARBA" id="ARBA00022960"/>
    </source>
</evidence>
<dbReference type="RefSeq" id="WP_012634308.1">
    <property type="nucleotide sequence ID" value="NC_011894.1"/>
</dbReference>
<feature type="active site" description="Proton donor/acceptor" evidence="7">
    <location>
        <position position="298"/>
    </location>
</feature>
<dbReference type="Pfam" id="PF03734">
    <property type="entry name" value="YkuD"/>
    <property type="match status" value="1"/>
</dbReference>
<dbReference type="GO" id="GO:0005576">
    <property type="term" value="C:extracellular region"/>
    <property type="evidence" value="ECO:0007669"/>
    <property type="project" value="TreeGrafter"/>
</dbReference>
<dbReference type="InterPro" id="IPR038063">
    <property type="entry name" value="Transpep_catalytic_dom"/>
</dbReference>
<protein>
    <submittedName>
        <fullName evidence="10">ErfK/YbiS/YcfS/YnhG family protein</fullName>
    </submittedName>
</protein>
<evidence type="ECO:0000256" key="1">
    <source>
        <dbReference type="ARBA" id="ARBA00004752"/>
    </source>
</evidence>
<keyword evidence="8" id="KW-0732">Signal</keyword>
<evidence type="ECO:0000313" key="11">
    <source>
        <dbReference type="Proteomes" id="UP000008207"/>
    </source>
</evidence>
<dbReference type="CDD" id="cd16913">
    <property type="entry name" value="YkuD_like"/>
    <property type="match status" value="1"/>
</dbReference>
<dbReference type="AlphaFoldDB" id="B8IT07"/>
<dbReference type="InterPro" id="IPR036366">
    <property type="entry name" value="PGBDSf"/>
</dbReference>
<dbReference type="STRING" id="460265.Mnod_0018"/>
<gene>
    <name evidence="10" type="ordered locus">Mnod_0018</name>
</gene>
<dbReference type="eggNOG" id="COG3409">
    <property type="taxonomic scope" value="Bacteria"/>
</dbReference>
<keyword evidence="5 7" id="KW-0573">Peptidoglycan synthesis</keyword>
<comment type="pathway">
    <text evidence="1 7">Cell wall biogenesis; peptidoglycan biosynthesis.</text>
</comment>
<dbReference type="InterPro" id="IPR005490">
    <property type="entry name" value="LD_TPept_cat_dom"/>
</dbReference>
<proteinExistence type="inferred from homology"/>
<dbReference type="PANTHER" id="PTHR30582:SF30">
    <property type="entry name" value="BLR4375 PROTEIN"/>
    <property type="match status" value="1"/>
</dbReference>
<dbReference type="Pfam" id="PF01471">
    <property type="entry name" value="PG_binding_1"/>
    <property type="match status" value="1"/>
</dbReference>
<dbReference type="eggNOG" id="COG1376">
    <property type="taxonomic scope" value="Bacteria"/>
</dbReference>
<organism evidence="10 11">
    <name type="scientific">Methylobacterium nodulans (strain LMG 21967 / CNCM I-2342 / ORS 2060)</name>
    <dbReference type="NCBI Taxonomy" id="460265"/>
    <lineage>
        <taxon>Bacteria</taxon>
        <taxon>Pseudomonadati</taxon>
        <taxon>Pseudomonadota</taxon>
        <taxon>Alphaproteobacteria</taxon>
        <taxon>Hyphomicrobiales</taxon>
        <taxon>Methylobacteriaceae</taxon>
        <taxon>Methylobacterium</taxon>
    </lineage>
</organism>
<evidence type="ECO:0000256" key="7">
    <source>
        <dbReference type="PROSITE-ProRule" id="PRU01373"/>
    </source>
</evidence>
<accession>B8IT07</accession>
<evidence type="ECO:0000256" key="3">
    <source>
        <dbReference type="ARBA" id="ARBA00022679"/>
    </source>
</evidence>
<reference evidence="10 11" key="1">
    <citation type="submission" date="2009-01" db="EMBL/GenBank/DDBJ databases">
        <title>Complete sequence of chromosome of Methylobacterium nodulans ORS 2060.</title>
        <authorList>
            <consortium name="US DOE Joint Genome Institute"/>
            <person name="Lucas S."/>
            <person name="Copeland A."/>
            <person name="Lapidus A."/>
            <person name="Glavina del Rio T."/>
            <person name="Dalin E."/>
            <person name="Tice H."/>
            <person name="Bruce D."/>
            <person name="Goodwin L."/>
            <person name="Pitluck S."/>
            <person name="Sims D."/>
            <person name="Brettin T."/>
            <person name="Detter J.C."/>
            <person name="Han C."/>
            <person name="Larimer F."/>
            <person name="Land M."/>
            <person name="Hauser L."/>
            <person name="Kyrpides N."/>
            <person name="Ivanova N."/>
            <person name="Marx C.J."/>
            <person name="Richardson P."/>
        </authorList>
    </citation>
    <scope>NUCLEOTIDE SEQUENCE [LARGE SCALE GENOMIC DNA]</scope>
    <source>
        <strain evidence="11">LMG 21967 / CNCM I-2342 / ORS 2060</strain>
    </source>
</reference>
<dbReference type="KEGG" id="mno:Mnod_0018"/>
<feature type="active site" description="Nucleophile" evidence="7">
    <location>
        <position position="314"/>
    </location>
</feature>
<dbReference type="GO" id="GO:0008360">
    <property type="term" value="P:regulation of cell shape"/>
    <property type="evidence" value="ECO:0007669"/>
    <property type="project" value="UniProtKB-UniRule"/>
</dbReference>
<feature type="signal peptide" evidence="8">
    <location>
        <begin position="1"/>
        <end position="20"/>
    </location>
</feature>
<dbReference type="PANTHER" id="PTHR30582">
    <property type="entry name" value="L,D-TRANSPEPTIDASE"/>
    <property type="match status" value="1"/>
</dbReference>
<dbReference type="Gene3D" id="2.40.440.10">
    <property type="entry name" value="L,D-transpeptidase catalytic domain-like"/>
    <property type="match status" value="1"/>
</dbReference>
<sequence length="339" mass="36337">MRRAIYGVAACLLLIGGAGAAETALDREAVNTARFEPDRQTRETGKQPDPLLVKVQVLLDRARFSPGVIDGRSGDNLEGALKAFAEARGMKASGRLDGALWDALAVTSQDPVLGDYTITEKDTAGPFVKEIPAKMEEQADLKALAYTGPAEMLAERFHMSRALFEALNPGKAFDKPGTLVTVAAVAPLELERPAAKSLPEEPKVQRIVVDKEALQVRAYGGDGALLAVYPASIGSEEKPAPQGTFKVKGIVFDPDYTYDPKYGFAGVHAKHKFTIRPGPNNPVGLVWIDLSAESYGIHGTPDPEKIGKTESHGCIRLTNWDARDLARHVVKGATVEIGG</sequence>
<feature type="chain" id="PRO_5002872133" evidence="8">
    <location>
        <begin position="21"/>
        <end position="339"/>
    </location>
</feature>